<comment type="caution">
    <text evidence="2">The sequence shown here is derived from an EMBL/GenBank/DDBJ whole genome shotgun (WGS) entry which is preliminary data.</text>
</comment>
<accession>A0ABQ9H4R7</accession>
<feature type="region of interest" description="Disordered" evidence="1">
    <location>
        <begin position="403"/>
        <end position="425"/>
    </location>
</feature>
<organism evidence="2 3">
    <name type="scientific">Dryococelus australis</name>
    <dbReference type="NCBI Taxonomy" id="614101"/>
    <lineage>
        <taxon>Eukaryota</taxon>
        <taxon>Metazoa</taxon>
        <taxon>Ecdysozoa</taxon>
        <taxon>Arthropoda</taxon>
        <taxon>Hexapoda</taxon>
        <taxon>Insecta</taxon>
        <taxon>Pterygota</taxon>
        <taxon>Neoptera</taxon>
        <taxon>Polyneoptera</taxon>
        <taxon>Phasmatodea</taxon>
        <taxon>Verophasmatodea</taxon>
        <taxon>Anareolatae</taxon>
        <taxon>Phasmatidae</taxon>
        <taxon>Eurycanthinae</taxon>
        <taxon>Dryococelus</taxon>
    </lineage>
</organism>
<proteinExistence type="predicted"/>
<gene>
    <name evidence="2" type="ORF">PR048_019807</name>
</gene>
<reference evidence="2 3" key="1">
    <citation type="submission" date="2023-02" db="EMBL/GenBank/DDBJ databases">
        <title>LHISI_Scaffold_Assembly.</title>
        <authorList>
            <person name="Stuart O.P."/>
            <person name="Cleave R."/>
            <person name="Magrath M.J.L."/>
            <person name="Mikheyev A.S."/>
        </authorList>
    </citation>
    <scope>NUCLEOTIDE SEQUENCE [LARGE SCALE GENOMIC DNA]</scope>
    <source>
        <strain evidence="2">Daus_M_001</strain>
        <tissue evidence="2">Leg muscle</tissue>
    </source>
</reference>
<evidence type="ECO:0000256" key="1">
    <source>
        <dbReference type="SAM" id="MobiDB-lite"/>
    </source>
</evidence>
<dbReference type="EMBL" id="JARBHB010000007">
    <property type="protein sequence ID" value="KAJ8879201.1"/>
    <property type="molecule type" value="Genomic_DNA"/>
</dbReference>
<protein>
    <submittedName>
        <fullName evidence="2">Uncharacterized protein</fullName>
    </submittedName>
</protein>
<feature type="region of interest" description="Disordered" evidence="1">
    <location>
        <begin position="288"/>
        <end position="311"/>
    </location>
</feature>
<dbReference type="Proteomes" id="UP001159363">
    <property type="component" value="Chromosome 6"/>
</dbReference>
<evidence type="ECO:0000313" key="2">
    <source>
        <dbReference type="EMBL" id="KAJ8879201.1"/>
    </source>
</evidence>
<sequence length="616" mass="68660">MIPLQTKICFLKRVLEANRPYWEWEMRPTIKGECFDEPEVISISSDSSNSQISLTELLEESTTRVFVDEAGPSGLPCPLASPIGVTSPIDEHSERALGRGLDWSSDLYFEDWPSSRLSGASSMRRLEWSGDIWVALNNELLRADSRYVWLSLVDSEVIRDGACCSQKTSPPNGRALDESAEFPEGAAANCPTEDDGDLGRRLEIRGTWRANGDVARSSALLTGRTTMRKVTWGRSEALQLPVVVAMILLARGSSLRREHGALADNWRQLVKCRAQFAGSPDRKRFVPGTWHDSIPERTAGTPTTNKGSGQIAPRDADIRTIRRGGCRLSPRDAGHDEAFQRPALPTAVSAMYNSLRYNARNDFSPGTDDDPRKDGRMPLLGIHRCIWSVMVYQHLEPPRKFRDQCPSRALEGSTDTEAGSLRAYTPYPPPPQIVFRRCYIPSSLDTHRRSISRRPKLLNSTHAGHYSVPTTCEKKKTTLTKKLDDGDPVHDRRLLLASHLDEPGSISDGFTPKFSHVGIVSDDAAGRMVFSGIFLFPALEFRRCSIITSFHPPHGVAVSLMWAYTFGEWLLDALVVGLESDWLERASKDYIHTWLPSGKLVTRCSLANGIVPSYRQ</sequence>
<evidence type="ECO:0000313" key="3">
    <source>
        <dbReference type="Proteomes" id="UP001159363"/>
    </source>
</evidence>
<name>A0ABQ9H4R7_9NEOP</name>
<keyword evidence="3" id="KW-1185">Reference proteome</keyword>